<protein>
    <submittedName>
        <fullName evidence="1">Erythromycin esterase family protein</fullName>
        <ecNumber evidence="1">3.1.1.-</ecNumber>
    </submittedName>
</protein>
<reference evidence="2" key="1">
    <citation type="journal article" date="2019" name="Int. J. Syst. Evol. Microbiol.">
        <title>The Global Catalogue of Microorganisms (GCM) 10K type strain sequencing project: providing services to taxonomists for standard genome sequencing and annotation.</title>
        <authorList>
            <consortium name="The Broad Institute Genomics Platform"/>
            <consortium name="The Broad Institute Genome Sequencing Center for Infectious Disease"/>
            <person name="Wu L."/>
            <person name="Ma J."/>
        </authorList>
    </citation>
    <scope>NUCLEOTIDE SEQUENCE [LARGE SCALE GENOMIC DNA]</scope>
    <source>
        <strain evidence="2">KCTC 52127</strain>
    </source>
</reference>
<dbReference type="SUPFAM" id="SSF159501">
    <property type="entry name" value="EreA/ChaN-like"/>
    <property type="match status" value="1"/>
</dbReference>
<dbReference type="Gene3D" id="3.30.1870.10">
    <property type="entry name" value="EreA-like, domain 2"/>
    <property type="match status" value="1"/>
</dbReference>
<dbReference type="CDD" id="cd14728">
    <property type="entry name" value="Ere-like"/>
    <property type="match status" value="1"/>
</dbReference>
<dbReference type="EC" id="3.1.1.-" evidence="1"/>
<gene>
    <name evidence="1" type="ORF">ACFSRZ_10025</name>
</gene>
<dbReference type="PANTHER" id="PTHR31299">
    <property type="entry name" value="ESTERASE, PUTATIVE (AFU_ORTHOLOGUE AFUA_1G05850)-RELATED"/>
    <property type="match status" value="1"/>
</dbReference>
<dbReference type="Gene3D" id="3.40.1660.10">
    <property type="entry name" value="EreA-like (biosynthetic domain)"/>
    <property type="match status" value="1"/>
</dbReference>
<dbReference type="GO" id="GO:0016787">
    <property type="term" value="F:hydrolase activity"/>
    <property type="evidence" value="ECO:0007669"/>
    <property type="project" value="UniProtKB-KW"/>
</dbReference>
<organism evidence="1 2">
    <name type="scientific">Pseudotenacibaculum haliotis</name>
    <dbReference type="NCBI Taxonomy" id="1862138"/>
    <lineage>
        <taxon>Bacteria</taxon>
        <taxon>Pseudomonadati</taxon>
        <taxon>Bacteroidota</taxon>
        <taxon>Flavobacteriia</taxon>
        <taxon>Flavobacteriales</taxon>
        <taxon>Flavobacteriaceae</taxon>
        <taxon>Pseudotenacibaculum</taxon>
    </lineage>
</organism>
<dbReference type="Pfam" id="PF05139">
    <property type="entry name" value="Erythro_esteras"/>
    <property type="match status" value="1"/>
</dbReference>
<keyword evidence="2" id="KW-1185">Reference proteome</keyword>
<comment type="caution">
    <text evidence="1">The sequence shown here is derived from an EMBL/GenBank/DDBJ whole genome shotgun (WGS) entry which is preliminary data.</text>
</comment>
<dbReference type="PANTHER" id="PTHR31299:SF0">
    <property type="entry name" value="ESTERASE, PUTATIVE (AFU_ORTHOLOGUE AFUA_1G05850)-RELATED"/>
    <property type="match status" value="1"/>
</dbReference>
<accession>A0ABW5LU02</accession>
<sequence>MKKTIIIWSVLIITIHYSCSQEQANSTEWLNKNTIELESNDLYDFSGLKDILKDKKIVAIGESNHGLGKFYEMKSALVMYLHKELGFEILAMEGGLGDINLAYEDIDTISPKNLRDHTLFGNFKAKEVDTLFNYIKATSTSERPLIYTGYDTQFSSSYLITKLMRLLKPLDKTLSDSLPSRIYSFQKQFQASYNKDSIGYLKHRDIYIKNAKDISKLLEAKRDELLKTGKLNKKQYLIIQKTMEMFIKSTNLNYEDRNLSYGLRDQLMAEILIWLLEEIYPNKKVIVWAHNAHIEKDFVENYNVKLMGHYLKERYQDDYYSIGLFAYEGKAYEHWTRNSVPFKNDDSLSIEKRLWNTGKELPFLEMSRLSRNPSNSWLFEINKGFELENGRMIRFIPTKRFDGIISIRSSEIPTYD</sequence>
<dbReference type="RefSeq" id="WP_379666417.1">
    <property type="nucleotide sequence ID" value="NZ_JBHULH010000004.1"/>
</dbReference>
<dbReference type="Gene3D" id="1.20.1440.30">
    <property type="entry name" value="Biosynthetic Protein domain"/>
    <property type="match status" value="1"/>
</dbReference>
<dbReference type="InterPro" id="IPR007815">
    <property type="entry name" value="Emycin_Estase"/>
</dbReference>
<dbReference type="EMBL" id="JBHULH010000004">
    <property type="protein sequence ID" value="MFD2567709.1"/>
    <property type="molecule type" value="Genomic_DNA"/>
</dbReference>
<evidence type="ECO:0000313" key="2">
    <source>
        <dbReference type="Proteomes" id="UP001597508"/>
    </source>
</evidence>
<evidence type="ECO:0000313" key="1">
    <source>
        <dbReference type="EMBL" id="MFD2567709.1"/>
    </source>
</evidence>
<dbReference type="Proteomes" id="UP001597508">
    <property type="component" value="Unassembled WGS sequence"/>
</dbReference>
<dbReference type="InterPro" id="IPR052036">
    <property type="entry name" value="Hydrolase/PRTase-associated"/>
</dbReference>
<proteinExistence type="predicted"/>
<keyword evidence="1" id="KW-0378">Hydrolase</keyword>
<name>A0ABW5LU02_9FLAO</name>